<sequence>MKKNLKIQNNIRRLRFFADEMTQQELAFKAGISRQTVIAMEAGKYSPSLELAFRIAEVFKVDITEVFSYKKI</sequence>
<reference evidence="3 4" key="1">
    <citation type="journal article" date="2015" name="Nature">
        <title>rRNA introns, odd ribosomes, and small enigmatic genomes across a large radiation of phyla.</title>
        <authorList>
            <person name="Brown C.T."/>
            <person name="Hug L.A."/>
            <person name="Thomas B.C."/>
            <person name="Sharon I."/>
            <person name="Castelle C.J."/>
            <person name="Singh A."/>
            <person name="Wilkins M.J."/>
            <person name="Williams K.H."/>
            <person name="Banfield J.F."/>
        </authorList>
    </citation>
    <scope>NUCLEOTIDE SEQUENCE [LARGE SCALE GENOMIC DNA]</scope>
</reference>
<dbReference type="Pfam" id="PF01381">
    <property type="entry name" value="HTH_3"/>
    <property type="match status" value="1"/>
</dbReference>
<dbReference type="InterPro" id="IPR001387">
    <property type="entry name" value="Cro/C1-type_HTH"/>
</dbReference>
<evidence type="ECO:0000256" key="1">
    <source>
        <dbReference type="ARBA" id="ARBA00023125"/>
    </source>
</evidence>
<evidence type="ECO:0000313" key="4">
    <source>
        <dbReference type="Proteomes" id="UP000034852"/>
    </source>
</evidence>
<proteinExistence type="predicted"/>
<dbReference type="Gene3D" id="1.10.260.40">
    <property type="entry name" value="lambda repressor-like DNA-binding domains"/>
    <property type="match status" value="1"/>
</dbReference>
<name>A0A0G0JFD4_9BACT</name>
<dbReference type="GO" id="GO:0003677">
    <property type="term" value="F:DNA binding"/>
    <property type="evidence" value="ECO:0007669"/>
    <property type="project" value="UniProtKB-KW"/>
</dbReference>
<evidence type="ECO:0000313" key="3">
    <source>
        <dbReference type="EMBL" id="KKQ35474.1"/>
    </source>
</evidence>
<feature type="domain" description="HTH cro/C1-type" evidence="2">
    <location>
        <begin position="21"/>
        <end position="66"/>
    </location>
</feature>
<protein>
    <recommendedName>
        <fullName evidence="2">HTH cro/C1-type domain-containing protein</fullName>
    </recommendedName>
</protein>
<dbReference type="PANTHER" id="PTHR46558:SF4">
    <property type="entry name" value="DNA-BIDING PHAGE PROTEIN"/>
    <property type="match status" value="1"/>
</dbReference>
<dbReference type="SMART" id="SM00530">
    <property type="entry name" value="HTH_XRE"/>
    <property type="match status" value="1"/>
</dbReference>
<evidence type="ECO:0000259" key="2">
    <source>
        <dbReference type="PROSITE" id="PS50943"/>
    </source>
</evidence>
<gene>
    <name evidence="3" type="ORF">US52_C0024G0008</name>
</gene>
<dbReference type="SUPFAM" id="SSF47413">
    <property type="entry name" value="lambda repressor-like DNA-binding domains"/>
    <property type="match status" value="1"/>
</dbReference>
<dbReference type="AlphaFoldDB" id="A0A0G0JFD4"/>
<keyword evidence="1" id="KW-0238">DNA-binding</keyword>
<accession>A0A0G0JFD4</accession>
<dbReference type="CDD" id="cd00093">
    <property type="entry name" value="HTH_XRE"/>
    <property type="match status" value="1"/>
</dbReference>
<dbReference type="InterPro" id="IPR010982">
    <property type="entry name" value="Lambda_DNA-bd_dom_sf"/>
</dbReference>
<organism evidence="3 4">
    <name type="scientific">candidate division WS6 bacterium GW2011_GWA2_37_6</name>
    <dbReference type="NCBI Taxonomy" id="1619087"/>
    <lineage>
        <taxon>Bacteria</taxon>
        <taxon>Candidatus Dojkabacteria</taxon>
    </lineage>
</organism>
<dbReference type="Proteomes" id="UP000034852">
    <property type="component" value="Unassembled WGS sequence"/>
</dbReference>
<dbReference type="EMBL" id="LBTH01000024">
    <property type="protein sequence ID" value="KKQ35474.1"/>
    <property type="molecule type" value="Genomic_DNA"/>
</dbReference>
<comment type="caution">
    <text evidence="3">The sequence shown here is derived from an EMBL/GenBank/DDBJ whole genome shotgun (WGS) entry which is preliminary data.</text>
</comment>
<dbReference type="PANTHER" id="PTHR46558">
    <property type="entry name" value="TRACRIPTIONAL REGULATORY PROTEIN-RELATED-RELATED"/>
    <property type="match status" value="1"/>
</dbReference>
<dbReference type="PROSITE" id="PS50943">
    <property type="entry name" value="HTH_CROC1"/>
    <property type="match status" value="1"/>
</dbReference>